<keyword evidence="9" id="KW-0807">Transducer</keyword>
<dbReference type="PANTHER" id="PTHR21137">
    <property type="entry name" value="ODORANT RECEPTOR"/>
    <property type="match status" value="1"/>
</dbReference>
<keyword evidence="2" id="KW-1003">Cell membrane</keyword>
<keyword evidence="8 11" id="KW-0675">Receptor</keyword>
<evidence type="ECO:0000256" key="9">
    <source>
        <dbReference type="ARBA" id="ARBA00023224"/>
    </source>
</evidence>
<evidence type="ECO:0000256" key="7">
    <source>
        <dbReference type="ARBA" id="ARBA00023136"/>
    </source>
</evidence>
<evidence type="ECO:0000256" key="1">
    <source>
        <dbReference type="ARBA" id="ARBA00004651"/>
    </source>
</evidence>
<dbReference type="AlphaFoldDB" id="A0A7G8Z9A6"/>
<evidence type="ECO:0000313" key="11">
    <source>
        <dbReference type="EMBL" id="QNL15031.1"/>
    </source>
</evidence>
<dbReference type="Pfam" id="PF02949">
    <property type="entry name" value="7tm_6"/>
    <property type="match status" value="1"/>
</dbReference>
<dbReference type="EMBL" id="MT671027">
    <property type="protein sequence ID" value="QNL15031.1"/>
    <property type="molecule type" value="mRNA"/>
</dbReference>
<feature type="transmembrane region" description="Helical" evidence="10">
    <location>
        <begin position="149"/>
        <end position="172"/>
    </location>
</feature>
<gene>
    <name evidence="11" type="primary">OR87</name>
</gene>
<keyword evidence="4 10" id="KW-0812">Transmembrane</keyword>
<dbReference type="GO" id="GO:0004984">
    <property type="term" value="F:olfactory receptor activity"/>
    <property type="evidence" value="ECO:0007669"/>
    <property type="project" value="InterPro"/>
</dbReference>
<protein>
    <submittedName>
        <fullName evidence="11">Olfactory receptor 87</fullName>
    </submittedName>
</protein>
<comment type="subcellular location">
    <subcellularLocation>
        <location evidence="1">Cell membrane</location>
        <topology evidence="1">Multi-pass membrane protein</topology>
    </subcellularLocation>
</comment>
<organism evidence="11">
    <name type="scientific">Aulacocentrum confusum</name>
    <dbReference type="NCBI Taxonomy" id="2767324"/>
    <lineage>
        <taxon>Eukaryota</taxon>
        <taxon>Metazoa</taxon>
        <taxon>Ecdysozoa</taxon>
        <taxon>Arthropoda</taxon>
        <taxon>Hexapoda</taxon>
        <taxon>Insecta</taxon>
        <taxon>Pterygota</taxon>
        <taxon>Neoptera</taxon>
        <taxon>Endopterygota</taxon>
        <taxon>Hymenoptera</taxon>
        <taxon>Apocrita</taxon>
        <taxon>Ichneumonoidea</taxon>
        <taxon>Braconidae</taxon>
        <taxon>Macrocentrinae</taxon>
        <taxon>Aulacocentrum</taxon>
    </lineage>
</organism>
<keyword evidence="3" id="KW-0716">Sensory transduction</keyword>
<evidence type="ECO:0000256" key="4">
    <source>
        <dbReference type="ARBA" id="ARBA00022692"/>
    </source>
</evidence>
<evidence type="ECO:0000256" key="8">
    <source>
        <dbReference type="ARBA" id="ARBA00023170"/>
    </source>
</evidence>
<evidence type="ECO:0000256" key="5">
    <source>
        <dbReference type="ARBA" id="ARBA00022725"/>
    </source>
</evidence>
<keyword evidence="5" id="KW-0552">Olfaction</keyword>
<evidence type="ECO:0000256" key="2">
    <source>
        <dbReference type="ARBA" id="ARBA00022475"/>
    </source>
</evidence>
<dbReference type="GO" id="GO:0005549">
    <property type="term" value="F:odorant binding"/>
    <property type="evidence" value="ECO:0007669"/>
    <property type="project" value="InterPro"/>
</dbReference>
<proteinExistence type="evidence at transcript level"/>
<feature type="transmembrane region" description="Helical" evidence="10">
    <location>
        <begin position="39"/>
        <end position="68"/>
    </location>
</feature>
<dbReference type="InterPro" id="IPR004117">
    <property type="entry name" value="7tm6_olfct_rcpt"/>
</dbReference>
<sequence length="251" mass="28889">MCISYLSFCIIYHSIRPAGSGYAIELWIPNFIIHIFPKWILIILSHMMWAFLALGLLAYDLLFCSILIQTAMYIDILKYKLQNISMHDPIKKRQILIQCIQQHLAICKIKEKIQSIFFIVISVLPVFLGVNMCLGIYQATLWETNDTATLTAFGLFTTSAFLEGFSVCWVASDITYKSGEIRNAVYEMDWIGIDKYTGKMIIILMAYSTSRPMHFVGILSISMSNHTFRAILNISYQFYLLLRHIAHSKNN</sequence>
<dbReference type="PANTHER" id="PTHR21137:SF35">
    <property type="entry name" value="ODORANT RECEPTOR 19A-RELATED"/>
    <property type="match status" value="1"/>
</dbReference>
<accession>A0A7G8Z9A6</accession>
<feature type="transmembrane region" description="Helical" evidence="10">
    <location>
        <begin position="116"/>
        <end position="137"/>
    </location>
</feature>
<keyword evidence="7 10" id="KW-0472">Membrane</keyword>
<keyword evidence="6 10" id="KW-1133">Transmembrane helix</keyword>
<reference evidence="11" key="1">
    <citation type="submission" date="2020-06" db="EMBL/GenBank/DDBJ databases">
        <authorList>
            <person name="Sheng S."/>
        </authorList>
    </citation>
    <scope>NUCLEOTIDE SEQUENCE</scope>
    <source>
        <tissue evidence="11">Antenna</tissue>
    </source>
</reference>
<dbReference type="GO" id="GO:0007165">
    <property type="term" value="P:signal transduction"/>
    <property type="evidence" value="ECO:0007669"/>
    <property type="project" value="UniProtKB-KW"/>
</dbReference>
<evidence type="ECO:0000256" key="3">
    <source>
        <dbReference type="ARBA" id="ARBA00022606"/>
    </source>
</evidence>
<evidence type="ECO:0000256" key="10">
    <source>
        <dbReference type="SAM" id="Phobius"/>
    </source>
</evidence>
<dbReference type="GO" id="GO:0005886">
    <property type="term" value="C:plasma membrane"/>
    <property type="evidence" value="ECO:0007669"/>
    <property type="project" value="UniProtKB-SubCell"/>
</dbReference>
<name>A0A7G8Z9A6_9HYME</name>
<evidence type="ECO:0000256" key="6">
    <source>
        <dbReference type="ARBA" id="ARBA00022989"/>
    </source>
</evidence>